<evidence type="ECO:0000259" key="5">
    <source>
        <dbReference type="Pfam" id="PF00326"/>
    </source>
</evidence>
<dbReference type="InterPro" id="IPR002469">
    <property type="entry name" value="Peptidase_S9B_N"/>
</dbReference>
<dbReference type="InterPro" id="IPR001375">
    <property type="entry name" value="Peptidase_S9_cat"/>
</dbReference>
<sequence>MSIKKSFLLILISISLTAFSQKKIELNDVAGRRLFVQKNITGLRSMNDGMNYTSVENQTKIVKYNYKTGNQVEVLFDLSKIENPGFIGFSDYNFSNDETKILFTTNQHPIYRHSFTADYFVWNLTTKEMTPLSTNGSQQLATFSPDGERVAFVRNNNIFVKSLKFGTESQVTRDGKTNEIINGAPDWVYEEEFSFNKAFEWSPDSKFLAFIKFNETEVPMFNMPMYQGQNPELKENQLYPGSYNYKYPKAGEKNSVVSVLVYDLKSKSSVTAETGDDTEQYIPRIKWTADASDLAIMKLNRLQNKLDIVLANPFTGDTRAFFTEKNKRYISEDFFDNFIFLPDNKYIVLNSERDGYSHLYLYDRQGFEVKQLTSGNFDVTTFYGFDPVKKIFYYQAAKESPMRREVYFVSLDGKKSGKLSTQTGTNQADFSSGFQYFINTFTNTETPNVITLHDQTGKLIRTLEENNELKKLLKDYSIGKKEFFSFKTSEGVDLNGWMIKPANFDPTRKYPVVMTQYSGPNSQSVLDKWSIGWDDFLAQEGFVVACVDPRGTGARGEEFRKMTYQQLGKFESDDQVEAAKYIGILSFVDKNNIAIWGWSYGGFMAALCMEKGAGVFKAGISVAPVTNWRFYDSVYTERYMRTPKENPDGYDDNSPLSHAEKIKGKYLIIHGSADDNVHLQNTMEFTERMVQAGVQFDMAVYTNRNHGIRGGNTSMHLYTKMTNYLKEKLQEK</sequence>
<accession>A0A5K7S4T0</accession>
<keyword evidence="4" id="KW-0732">Signal</keyword>
<dbReference type="PANTHER" id="PTHR11731:SF193">
    <property type="entry name" value="DIPEPTIDYL PEPTIDASE 9"/>
    <property type="match status" value="1"/>
</dbReference>
<dbReference type="FunFam" id="3.40.50.1820:FF:000003">
    <property type="entry name" value="Dipeptidyl peptidase 4"/>
    <property type="match status" value="1"/>
</dbReference>
<evidence type="ECO:0000313" key="8">
    <source>
        <dbReference type="Proteomes" id="UP001193389"/>
    </source>
</evidence>
<evidence type="ECO:0000313" key="7">
    <source>
        <dbReference type="EMBL" id="BBE16490.1"/>
    </source>
</evidence>
<feature type="domain" description="Peptidase S9 prolyl oligopeptidase catalytic" evidence="5">
    <location>
        <begin position="536"/>
        <end position="731"/>
    </location>
</feature>
<dbReference type="Proteomes" id="UP001193389">
    <property type="component" value="Chromosome"/>
</dbReference>
<dbReference type="InterPro" id="IPR029058">
    <property type="entry name" value="AB_hydrolase_fold"/>
</dbReference>
<keyword evidence="3" id="KW-0325">Glycoprotein</keyword>
<evidence type="ECO:0000259" key="6">
    <source>
        <dbReference type="Pfam" id="PF00930"/>
    </source>
</evidence>
<dbReference type="SUPFAM" id="SSF53474">
    <property type="entry name" value="alpha/beta-Hydrolases"/>
    <property type="match status" value="1"/>
</dbReference>
<dbReference type="GO" id="GO:0004252">
    <property type="term" value="F:serine-type endopeptidase activity"/>
    <property type="evidence" value="ECO:0007669"/>
    <property type="project" value="InterPro"/>
</dbReference>
<evidence type="ECO:0000256" key="4">
    <source>
        <dbReference type="SAM" id="SignalP"/>
    </source>
</evidence>
<dbReference type="Pfam" id="PF00326">
    <property type="entry name" value="Peptidase_S9"/>
    <property type="match status" value="1"/>
</dbReference>
<dbReference type="Gene3D" id="3.40.50.1820">
    <property type="entry name" value="alpha/beta hydrolase"/>
    <property type="match status" value="1"/>
</dbReference>
<feature type="chain" id="PRO_5024459019" evidence="4">
    <location>
        <begin position="21"/>
        <end position="732"/>
    </location>
</feature>
<name>A0A5K7S4T0_9BACT</name>
<evidence type="ECO:0000256" key="1">
    <source>
        <dbReference type="ARBA" id="ARBA00022670"/>
    </source>
</evidence>
<dbReference type="PROSITE" id="PS00708">
    <property type="entry name" value="PRO_ENDOPEP_SER"/>
    <property type="match status" value="1"/>
</dbReference>
<dbReference type="KEGG" id="anf:AQPE_0629"/>
<dbReference type="RefSeq" id="WP_318349561.1">
    <property type="nucleotide sequence ID" value="NZ_AP018694.1"/>
</dbReference>
<keyword evidence="1" id="KW-0645">Protease</keyword>
<evidence type="ECO:0000256" key="2">
    <source>
        <dbReference type="ARBA" id="ARBA00022801"/>
    </source>
</evidence>
<dbReference type="GO" id="GO:0006508">
    <property type="term" value="P:proteolysis"/>
    <property type="evidence" value="ECO:0007669"/>
    <property type="project" value="UniProtKB-KW"/>
</dbReference>
<dbReference type="Gene3D" id="2.140.10.30">
    <property type="entry name" value="Dipeptidylpeptidase IV, N-terminal domain"/>
    <property type="match status" value="1"/>
</dbReference>
<gene>
    <name evidence="7" type="ORF">AQPE_0629</name>
</gene>
<dbReference type="InterPro" id="IPR002471">
    <property type="entry name" value="Pept_S9_AS"/>
</dbReference>
<dbReference type="InterPro" id="IPR050278">
    <property type="entry name" value="Serine_Prot_S9B/DPPIV"/>
</dbReference>
<protein>
    <submittedName>
        <fullName evidence="7">Dipeptidyl peptidase IV</fullName>
    </submittedName>
</protein>
<dbReference type="Pfam" id="PF00930">
    <property type="entry name" value="DPPIV_N"/>
    <property type="match status" value="1"/>
</dbReference>
<proteinExistence type="predicted"/>
<feature type="domain" description="Dipeptidylpeptidase IV N-terminal" evidence="6">
    <location>
        <begin position="95"/>
        <end position="447"/>
    </location>
</feature>
<organism evidence="7 8">
    <name type="scientific">Aquipluma nitroreducens</name>
    <dbReference type="NCBI Taxonomy" id="2010828"/>
    <lineage>
        <taxon>Bacteria</taxon>
        <taxon>Pseudomonadati</taxon>
        <taxon>Bacteroidota</taxon>
        <taxon>Bacteroidia</taxon>
        <taxon>Marinilabiliales</taxon>
        <taxon>Prolixibacteraceae</taxon>
        <taxon>Aquipluma</taxon>
    </lineage>
</organism>
<dbReference type="PANTHER" id="PTHR11731">
    <property type="entry name" value="PROTEASE FAMILY S9B,C DIPEPTIDYL-PEPTIDASE IV-RELATED"/>
    <property type="match status" value="1"/>
</dbReference>
<keyword evidence="2" id="KW-0378">Hydrolase</keyword>
<dbReference type="AlphaFoldDB" id="A0A5K7S4T0"/>
<evidence type="ECO:0000256" key="3">
    <source>
        <dbReference type="ARBA" id="ARBA00023180"/>
    </source>
</evidence>
<dbReference type="SUPFAM" id="SSF82171">
    <property type="entry name" value="DPP6 N-terminal domain-like"/>
    <property type="match status" value="1"/>
</dbReference>
<dbReference type="EMBL" id="AP018694">
    <property type="protein sequence ID" value="BBE16490.1"/>
    <property type="molecule type" value="Genomic_DNA"/>
</dbReference>
<feature type="signal peptide" evidence="4">
    <location>
        <begin position="1"/>
        <end position="20"/>
    </location>
</feature>
<keyword evidence="8" id="KW-1185">Reference proteome</keyword>
<reference evidence="7" key="1">
    <citation type="journal article" date="2020" name="Int. J. Syst. Evol. Microbiol.">
        <title>Aquipluma nitroreducens gen. nov. sp. nov., a novel facultatively anaerobic bacterium isolated from a freshwater lake.</title>
        <authorList>
            <person name="Watanabe M."/>
            <person name="Kojima H."/>
            <person name="Fukui M."/>
        </authorList>
    </citation>
    <scope>NUCLEOTIDE SEQUENCE</scope>
    <source>
        <strain evidence="7">MeG22</strain>
    </source>
</reference>
<dbReference type="GO" id="GO:0008239">
    <property type="term" value="F:dipeptidyl-peptidase activity"/>
    <property type="evidence" value="ECO:0007669"/>
    <property type="project" value="TreeGrafter"/>
</dbReference>